<dbReference type="EMBL" id="FORR01000002">
    <property type="protein sequence ID" value="SFI79447.1"/>
    <property type="molecule type" value="Genomic_DNA"/>
</dbReference>
<dbReference type="InterPro" id="IPR009323">
    <property type="entry name" value="DUF979"/>
</dbReference>
<feature type="transmembrane region" description="Helical" evidence="1">
    <location>
        <begin position="253"/>
        <end position="276"/>
    </location>
</feature>
<protein>
    <submittedName>
        <fullName evidence="2">Uncharacterized membrane protein</fullName>
    </submittedName>
</protein>
<dbReference type="Pfam" id="PF06166">
    <property type="entry name" value="DUF979"/>
    <property type="match status" value="1"/>
</dbReference>
<proteinExistence type="predicted"/>
<feature type="transmembrane region" description="Helical" evidence="1">
    <location>
        <begin position="54"/>
        <end position="75"/>
    </location>
</feature>
<organism evidence="2 3">
    <name type="scientific">Thermoflavimicrobium dichotomicum</name>
    <dbReference type="NCBI Taxonomy" id="46223"/>
    <lineage>
        <taxon>Bacteria</taxon>
        <taxon>Bacillati</taxon>
        <taxon>Bacillota</taxon>
        <taxon>Bacilli</taxon>
        <taxon>Bacillales</taxon>
        <taxon>Thermoactinomycetaceae</taxon>
        <taxon>Thermoflavimicrobium</taxon>
    </lineage>
</organism>
<reference evidence="2 3" key="1">
    <citation type="submission" date="2016-10" db="EMBL/GenBank/DDBJ databases">
        <authorList>
            <person name="de Groot N.N."/>
        </authorList>
    </citation>
    <scope>NUCLEOTIDE SEQUENCE [LARGE SCALE GENOMIC DNA]</scope>
    <source>
        <strain evidence="2 3">DSM 44778</strain>
    </source>
</reference>
<keyword evidence="1" id="KW-1133">Transmembrane helix</keyword>
<feature type="transmembrane region" description="Helical" evidence="1">
    <location>
        <begin position="32"/>
        <end position="48"/>
    </location>
</feature>
<feature type="transmembrane region" description="Helical" evidence="1">
    <location>
        <begin position="6"/>
        <end position="23"/>
    </location>
</feature>
<evidence type="ECO:0000313" key="2">
    <source>
        <dbReference type="EMBL" id="SFI79447.1"/>
    </source>
</evidence>
<feature type="transmembrane region" description="Helical" evidence="1">
    <location>
        <begin position="214"/>
        <end position="241"/>
    </location>
</feature>
<keyword evidence="1" id="KW-0812">Transmembrane</keyword>
<gene>
    <name evidence="2" type="ORF">SAMN05421852_10229</name>
</gene>
<accession>A0A1I3L436</accession>
<evidence type="ECO:0000313" key="3">
    <source>
        <dbReference type="Proteomes" id="UP000199545"/>
    </source>
</evidence>
<dbReference type="STRING" id="46223.SAMN05421852_10229"/>
<name>A0A1I3L436_9BACL</name>
<evidence type="ECO:0000256" key="1">
    <source>
        <dbReference type="SAM" id="Phobius"/>
    </source>
</evidence>
<feature type="transmembrane region" description="Helical" evidence="1">
    <location>
        <begin position="130"/>
        <end position="150"/>
    </location>
</feature>
<feature type="transmembrane region" description="Helical" evidence="1">
    <location>
        <begin position="170"/>
        <end position="194"/>
    </location>
</feature>
<dbReference type="Proteomes" id="UP000199545">
    <property type="component" value="Unassembled WGS sequence"/>
</dbReference>
<feature type="transmembrane region" description="Helical" evidence="1">
    <location>
        <begin position="296"/>
        <end position="315"/>
    </location>
</feature>
<dbReference type="RefSeq" id="WP_093227771.1">
    <property type="nucleotide sequence ID" value="NZ_FORR01000002.1"/>
</dbReference>
<feature type="transmembrane region" description="Helical" evidence="1">
    <location>
        <begin position="96"/>
        <end position="114"/>
    </location>
</feature>
<keyword evidence="1" id="KW-0472">Membrane</keyword>
<dbReference type="AlphaFoldDB" id="A0A1I3L436"/>
<dbReference type="OrthoDB" id="1689651at2"/>
<sequence length="316" mass="34309">MIKVQYIYILFGLLMAYVTFLSFRDRSNPKRWLTGAFWGLFALIYLLGDVIPPMYAGIMVILMSLIAGLGGVRAGKHQESSIEERESRLKRLGNKIFIPAISIPLVTVIFVLFIKDMKINGQVLLDEKNATLVSLGIACVIALILSVVMLKDKWTQPFKESRRLFDAISWAAVLPQMLATLGGLFAVAGVGGVIAKLLSSVIPVDNRFVVVLVYAVGMALFTMIMGNAFAAFPVLTAGIGLPLIVIKHGGDPAIMAAIGMFSGYCGTLLTPMAANFNIVPAALLDLQDQHAVIKAQAPTAILLLIVNVFLMYFLVF</sequence>
<keyword evidence="3" id="KW-1185">Reference proteome</keyword>